<keyword evidence="2" id="KW-0858">Xylan degradation</keyword>
<dbReference type="OrthoDB" id="9758333at2"/>
<sequence>MLTIDPGISTDIPSEGQLPTAFALHQNYPNPFNPATQIRYELPESAEVSLEVYNLAGQRVAVLVNGTQTAGTHTVSFNAESLSSGLYLYRITAGSFTETRKMMMIK</sequence>
<gene>
    <name evidence="2" type="ORF">CYPRO_0553</name>
</gene>
<feature type="domain" description="Secretion system C-terminal sorting" evidence="1">
    <location>
        <begin position="28"/>
        <end position="103"/>
    </location>
</feature>
<keyword evidence="2" id="KW-0378">Hydrolase</keyword>
<dbReference type="EMBL" id="CP027806">
    <property type="protein sequence ID" value="AXI99837.1"/>
    <property type="molecule type" value="Genomic_DNA"/>
</dbReference>
<keyword evidence="2" id="KW-0119">Carbohydrate metabolism</keyword>
<evidence type="ECO:0000313" key="2">
    <source>
        <dbReference type="EMBL" id="AXI99837.1"/>
    </source>
</evidence>
<evidence type="ECO:0000259" key="1">
    <source>
        <dbReference type="Pfam" id="PF18962"/>
    </source>
</evidence>
<organism evidence="2 3">
    <name type="scientific">Cyclonatronum proteinivorum</name>
    <dbReference type="NCBI Taxonomy" id="1457365"/>
    <lineage>
        <taxon>Bacteria</taxon>
        <taxon>Pseudomonadati</taxon>
        <taxon>Balneolota</taxon>
        <taxon>Balneolia</taxon>
        <taxon>Balneolales</taxon>
        <taxon>Cyclonatronaceae</taxon>
        <taxon>Cyclonatronum</taxon>
    </lineage>
</organism>
<name>A0A345UH86_9BACT</name>
<dbReference type="NCBIfam" id="TIGR04183">
    <property type="entry name" value="Por_Secre_tail"/>
    <property type="match status" value="1"/>
</dbReference>
<dbReference type="RefSeq" id="WP_114983174.1">
    <property type="nucleotide sequence ID" value="NZ_CP027806.1"/>
</dbReference>
<keyword evidence="3" id="KW-1185">Reference proteome</keyword>
<keyword evidence="2" id="KW-0624">Polysaccharide degradation</keyword>
<dbReference type="GO" id="GO:0045493">
    <property type="term" value="P:xylan catabolic process"/>
    <property type="evidence" value="ECO:0007669"/>
    <property type="project" value="UniProtKB-KW"/>
</dbReference>
<dbReference type="KEGG" id="cprv:CYPRO_0553"/>
<dbReference type="Proteomes" id="UP000254808">
    <property type="component" value="Chromosome"/>
</dbReference>
<keyword evidence="2" id="KW-0326">Glycosidase</keyword>
<dbReference type="Pfam" id="PF18962">
    <property type="entry name" value="Por_Secre_tail"/>
    <property type="match status" value="1"/>
</dbReference>
<proteinExistence type="predicted"/>
<evidence type="ECO:0000313" key="3">
    <source>
        <dbReference type="Proteomes" id="UP000254808"/>
    </source>
</evidence>
<dbReference type="Gene3D" id="2.60.40.4070">
    <property type="match status" value="1"/>
</dbReference>
<protein>
    <submittedName>
        <fullName evidence="2">Endo-1,4-beta-xylanase</fullName>
    </submittedName>
</protein>
<dbReference type="GO" id="GO:0016798">
    <property type="term" value="F:hydrolase activity, acting on glycosyl bonds"/>
    <property type="evidence" value="ECO:0007669"/>
    <property type="project" value="UniProtKB-KW"/>
</dbReference>
<accession>A0A345UH86</accession>
<reference evidence="2 3" key="1">
    <citation type="submission" date="2018-03" db="EMBL/GenBank/DDBJ databases">
        <title>Phenotypic and genomic properties of Cyclonatronum proteinivorum gen. nov., sp. nov., a haloalkaliphilic bacteroidete from soda lakes possessing Na+-translocating rhodopsin.</title>
        <authorList>
            <person name="Toshchakov S.V."/>
            <person name="Korzhenkov A."/>
            <person name="Samarov N.I."/>
            <person name="Kublanov I.V."/>
            <person name="Muntyan M.S."/>
            <person name="Sorokin D.Y."/>
        </authorList>
    </citation>
    <scope>NUCLEOTIDE SEQUENCE [LARGE SCALE GENOMIC DNA]</scope>
    <source>
        <strain evidence="2 3">Omega</strain>
    </source>
</reference>
<dbReference type="AlphaFoldDB" id="A0A345UH86"/>
<dbReference type="InterPro" id="IPR026444">
    <property type="entry name" value="Secre_tail"/>
</dbReference>